<accession>A0AAF0U2Q6</accession>
<evidence type="ECO:0000313" key="2">
    <source>
        <dbReference type="Proteomes" id="UP001234989"/>
    </source>
</evidence>
<evidence type="ECO:0008006" key="3">
    <source>
        <dbReference type="Google" id="ProtNLM"/>
    </source>
</evidence>
<reference evidence="1" key="1">
    <citation type="submission" date="2023-08" db="EMBL/GenBank/DDBJ databases">
        <title>A de novo genome assembly of Solanum verrucosum Schlechtendal, a Mexican diploid species geographically isolated from the other diploid A-genome species in potato relatives.</title>
        <authorList>
            <person name="Hosaka K."/>
        </authorList>
    </citation>
    <scope>NUCLEOTIDE SEQUENCE</scope>
    <source>
        <tissue evidence="1">Young leaves</tissue>
    </source>
</reference>
<evidence type="ECO:0000313" key="1">
    <source>
        <dbReference type="EMBL" id="WMV38227.1"/>
    </source>
</evidence>
<proteinExistence type="predicted"/>
<name>A0AAF0U2Q6_SOLVR</name>
<dbReference type="EMBL" id="CP133618">
    <property type="protein sequence ID" value="WMV38227.1"/>
    <property type="molecule type" value="Genomic_DNA"/>
</dbReference>
<dbReference type="SUPFAM" id="SSF56219">
    <property type="entry name" value="DNase I-like"/>
    <property type="match status" value="1"/>
</dbReference>
<dbReference type="InterPro" id="IPR036691">
    <property type="entry name" value="Endo/exonu/phosph_ase_sf"/>
</dbReference>
<sequence>MVFSFFSGSSQERKQRILLWGSGEERITIYRWNSSLPKQERRKLTSSLIGFGFGLPLHLWTDKVMKQIDDQCGGRLETEEETTLKNHLRWAQIRVKGPREKIPMEIEIEDGVGIFLLPVWCEAPARFKKKKREKHSDRYVRASIDPSEYAEETILPLDCEKRVNTRDDQDVYTGEPSKDQLVILDEPLPIEVMILCQRKPLMTELLYGCKRMSLNLADYLVLPLKDAIRLLLNLFLKIDQKREFFKQNMEKHINDNNSNNIPREMAGRITSRGCGEKWGYNSVMGQENVERRELWRDQINLKNTCTGPWLFCGDFNVTRYPMERSTGQRLTGAMSDFTDWINEMELIDPPLFGGLYTWRKGENHSTASRLDNSHHWDDFFSQIRQSLLPSLESDHNPVMLTCGKLNLKKSYFKFEQWWMQVEGFREKVNDWWCSFSVNGTPSFILASKLKLLKGKLKQWGYESRVNWKQNKEEIIKLLVWKRYKSREY</sequence>
<protein>
    <recommendedName>
        <fullName evidence="3">DUF4283 domain-containing protein</fullName>
    </recommendedName>
</protein>
<keyword evidence="2" id="KW-1185">Reference proteome</keyword>
<dbReference type="Proteomes" id="UP001234989">
    <property type="component" value="Chromosome 7"/>
</dbReference>
<organism evidence="1 2">
    <name type="scientific">Solanum verrucosum</name>
    <dbReference type="NCBI Taxonomy" id="315347"/>
    <lineage>
        <taxon>Eukaryota</taxon>
        <taxon>Viridiplantae</taxon>
        <taxon>Streptophyta</taxon>
        <taxon>Embryophyta</taxon>
        <taxon>Tracheophyta</taxon>
        <taxon>Spermatophyta</taxon>
        <taxon>Magnoliopsida</taxon>
        <taxon>eudicotyledons</taxon>
        <taxon>Gunneridae</taxon>
        <taxon>Pentapetalae</taxon>
        <taxon>asterids</taxon>
        <taxon>lamiids</taxon>
        <taxon>Solanales</taxon>
        <taxon>Solanaceae</taxon>
        <taxon>Solanoideae</taxon>
        <taxon>Solaneae</taxon>
        <taxon>Solanum</taxon>
    </lineage>
</organism>
<dbReference type="PANTHER" id="PTHR34427">
    <property type="entry name" value="DUF4283 DOMAIN PROTEIN"/>
    <property type="match status" value="1"/>
</dbReference>
<dbReference type="AlphaFoldDB" id="A0AAF0U2Q6"/>
<gene>
    <name evidence="1" type="ORF">MTR67_031612</name>
</gene>
<dbReference type="PANTHER" id="PTHR34427:SF10">
    <property type="entry name" value="DUF4283 DOMAIN-CONTAINING PROTEIN"/>
    <property type="match status" value="1"/>
</dbReference>
<dbReference type="Gene3D" id="3.60.10.10">
    <property type="entry name" value="Endonuclease/exonuclease/phosphatase"/>
    <property type="match status" value="1"/>
</dbReference>